<evidence type="ECO:0000313" key="2">
    <source>
        <dbReference type="Proteomes" id="UP001054821"/>
    </source>
</evidence>
<dbReference type="Proteomes" id="UP001054821">
    <property type="component" value="Chromosome 6"/>
</dbReference>
<keyword evidence="2" id="KW-1185">Reference proteome</keyword>
<comment type="caution">
    <text evidence="1">The sequence shown here is derived from an EMBL/GenBank/DDBJ whole genome shotgun (WGS) entry which is preliminary data.</text>
</comment>
<dbReference type="EMBL" id="JAJFAZ020000006">
    <property type="protein sequence ID" value="KAI5322526.1"/>
    <property type="molecule type" value="Genomic_DNA"/>
</dbReference>
<dbReference type="AlphaFoldDB" id="A0AAD4VDK4"/>
<protein>
    <submittedName>
        <fullName evidence="1">Uncharacterized protein</fullName>
    </submittedName>
</protein>
<name>A0AAD4VDK4_PRUDU</name>
<reference evidence="1 2" key="1">
    <citation type="journal article" date="2022" name="G3 (Bethesda)">
        <title>Whole-genome sequence and methylome profiling of the almond [Prunus dulcis (Mill.) D.A. Webb] cultivar 'Nonpareil'.</title>
        <authorList>
            <person name="D'Amico-Willman K.M."/>
            <person name="Ouma W.Z."/>
            <person name="Meulia T."/>
            <person name="Sideli G.M."/>
            <person name="Gradziel T.M."/>
            <person name="Fresnedo-Ramirez J."/>
        </authorList>
    </citation>
    <scope>NUCLEOTIDE SEQUENCE [LARGE SCALE GENOMIC DNA]</scope>
    <source>
        <strain evidence="1">Clone GOH B32 T37-40</strain>
    </source>
</reference>
<accession>A0AAD4VDK4</accession>
<gene>
    <name evidence="1" type="ORF">L3X38_031598</name>
</gene>
<organism evidence="1 2">
    <name type="scientific">Prunus dulcis</name>
    <name type="common">Almond</name>
    <name type="synonym">Amygdalus dulcis</name>
    <dbReference type="NCBI Taxonomy" id="3755"/>
    <lineage>
        <taxon>Eukaryota</taxon>
        <taxon>Viridiplantae</taxon>
        <taxon>Streptophyta</taxon>
        <taxon>Embryophyta</taxon>
        <taxon>Tracheophyta</taxon>
        <taxon>Spermatophyta</taxon>
        <taxon>Magnoliopsida</taxon>
        <taxon>eudicotyledons</taxon>
        <taxon>Gunneridae</taxon>
        <taxon>Pentapetalae</taxon>
        <taxon>rosids</taxon>
        <taxon>fabids</taxon>
        <taxon>Rosales</taxon>
        <taxon>Rosaceae</taxon>
        <taxon>Amygdaloideae</taxon>
        <taxon>Amygdaleae</taxon>
        <taxon>Prunus</taxon>
    </lineage>
</organism>
<proteinExistence type="predicted"/>
<evidence type="ECO:0000313" key="1">
    <source>
        <dbReference type="EMBL" id="KAI5322526.1"/>
    </source>
</evidence>
<sequence length="98" mass="10847">MTLFNFKVRAVIESQKLSYFPAPHSKMIQAFEILPTFEYQVVPAITDGNSSSNHHHLPTPKISKVPSLSKPLQYNLKQSLVTKAFDDDEGGGDEASKG</sequence>